<evidence type="ECO:0000313" key="7">
    <source>
        <dbReference type="Proteomes" id="UP001208570"/>
    </source>
</evidence>
<keyword evidence="1" id="KW-0479">Metal-binding</keyword>
<evidence type="ECO:0000256" key="4">
    <source>
        <dbReference type="PROSITE-ProRule" id="PRU00175"/>
    </source>
</evidence>
<protein>
    <recommendedName>
        <fullName evidence="5">RING-type domain-containing protein</fullName>
    </recommendedName>
</protein>
<dbReference type="InterPro" id="IPR013083">
    <property type="entry name" value="Znf_RING/FYVE/PHD"/>
</dbReference>
<dbReference type="GO" id="GO:0008270">
    <property type="term" value="F:zinc ion binding"/>
    <property type="evidence" value="ECO:0007669"/>
    <property type="project" value="UniProtKB-KW"/>
</dbReference>
<sequence>MADNIPLSISWSTINDYFMCPVCMSDFRDTLVTRCGHRYCATCIRECIDIHHKCPCCNKVLSPDDLIKDHQIDELLLILSKDHDPIVKMLSPVGHVLKELNQRIERLRNGHRTQTELLEKDLEIIGNQLAESFDNYLDEHIPDLSIIPVNITLSILNKSLQLANVTIKPRHRPSARRDLYEMHRIAEDIVERGASHKDIIVLPSDCLPVLHYHLQPGSEIAIFGQVVCESDLPKRCFAVTYKSENPSAIDYFTCKDCKINCHAVTAPRRRNAPFSNRHCIG</sequence>
<dbReference type="SMART" id="SM00184">
    <property type="entry name" value="RING"/>
    <property type="match status" value="1"/>
</dbReference>
<accession>A0AAD9J5U0</accession>
<dbReference type="InterPro" id="IPR017907">
    <property type="entry name" value="Znf_RING_CS"/>
</dbReference>
<gene>
    <name evidence="6" type="ORF">LSH36_574g01059</name>
</gene>
<dbReference type="SUPFAM" id="SSF57850">
    <property type="entry name" value="RING/U-box"/>
    <property type="match status" value="1"/>
</dbReference>
<dbReference type="EMBL" id="JAODUP010000574">
    <property type="protein sequence ID" value="KAK2147004.1"/>
    <property type="molecule type" value="Genomic_DNA"/>
</dbReference>
<dbReference type="GO" id="GO:0061630">
    <property type="term" value="F:ubiquitin protein ligase activity"/>
    <property type="evidence" value="ECO:0007669"/>
    <property type="project" value="InterPro"/>
</dbReference>
<dbReference type="InterPro" id="IPR001841">
    <property type="entry name" value="Znf_RING"/>
</dbReference>
<evidence type="ECO:0000256" key="1">
    <source>
        <dbReference type="ARBA" id="ARBA00022723"/>
    </source>
</evidence>
<reference evidence="6" key="1">
    <citation type="journal article" date="2023" name="Mol. Biol. Evol.">
        <title>Third-Generation Sequencing Reveals the Adaptive Role of the Epigenome in Three Deep-Sea Polychaetes.</title>
        <authorList>
            <person name="Perez M."/>
            <person name="Aroh O."/>
            <person name="Sun Y."/>
            <person name="Lan Y."/>
            <person name="Juniper S.K."/>
            <person name="Young C.R."/>
            <person name="Angers B."/>
            <person name="Qian P.Y."/>
        </authorList>
    </citation>
    <scope>NUCLEOTIDE SEQUENCE</scope>
    <source>
        <strain evidence="6">P08H-3</strain>
    </source>
</reference>
<keyword evidence="2 4" id="KW-0863">Zinc-finger</keyword>
<dbReference type="Proteomes" id="UP001208570">
    <property type="component" value="Unassembled WGS sequence"/>
</dbReference>
<keyword evidence="7" id="KW-1185">Reference proteome</keyword>
<organism evidence="6 7">
    <name type="scientific">Paralvinella palmiformis</name>
    <dbReference type="NCBI Taxonomy" id="53620"/>
    <lineage>
        <taxon>Eukaryota</taxon>
        <taxon>Metazoa</taxon>
        <taxon>Spiralia</taxon>
        <taxon>Lophotrochozoa</taxon>
        <taxon>Annelida</taxon>
        <taxon>Polychaeta</taxon>
        <taxon>Sedentaria</taxon>
        <taxon>Canalipalpata</taxon>
        <taxon>Terebellida</taxon>
        <taxon>Terebelliformia</taxon>
        <taxon>Alvinellidae</taxon>
        <taxon>Paralvinella</taxon>
    </lineage>
</organism>
<feature type="domain" description="RING-type" evidence="5">
    <location>
        <begin position="20"/>
        <end position="58"/>
    </location>
</feature>
<evidence type="ECO:0000256" key="3">
    <source>
        <dbReference type="ARBA" id="ARBA00022833"/>
    </source>
</evidence>
<comment type="caution">
    <text evidence="6">The sequence shown here is derived from an EMBL/GenBank/DDBJ whole genome shotgun (WGS) entry which is preliminary data.</text>
</comment>
<proteinExistence type="predicted"/>
<keyword evidence="3" id="KW-0862">Zinc</keyword>
<name>A0AAD9J5U0_9ANNE</name>
<dbReference type="PROSITE" id="PS50089">
    <property type="entry name" value="ZF_RING_2"/>
    <property type="match status" value="1"/>
</dbReference>
<dbReference type="PANTHER" id="PTHR44080">
    <property type="entry name" value="E3 UBIQUITIN-PROTEIN LIGASE COP1"/>
    <property type="match status" value="1"/>
</dbReference>
<dbReference type="InterPro" id="IPR042755">
    <property type="entry name" value="COP1"/>
</dbReference>
<evidence type="ECO:0000256" key="2">
    <source>
        <dbReference type="ARBA" id="ARBA00022771"/>
    </source>
</evidence>
<dbReference type="Pfam" id="PF13923">
    <property type="entry name" value="zf-C3HC4_2"/>
    <property type="match status" value="1"/>
</dbReference>
<dbReference type="AlphaFoldDB" id="A0AAD9J5U0"/>
<dbReference type="Gene3D" id="3.30.40.10">
    <property type="entry name" value="Zinc/RING finger domain, C3HC4 (zinc finger)"/>
    <property type="match status" value="1"/>
</dbReference>
<evidence type="ECO:0000313" key="6">
    <source>
        <dbReference type="EMBL" id="KAK2147004.1"/>
    </source>
</evidence>
<evidence type="ECO:0000259" key="5">
    <source>
        <dbReference type="PROSITE" id="PS50089"/>
    </source>
</evidence>
<dbReference type="PROSITE" id="PS00518">
    <property type="entry name" value="ZF_RING_1"/>
    <property type="match status" value="1"/>
</dbReference>